<evidence type="ECO:0000313" key="1">
    <source>
        <dbReference type="EMBL" id="RHW23242.1"/>
    </source>
</evidence>
<name>A0A417XS12_9ACTN</name>
<comment type="caution">
    <text evidence="1">The sequence shown here is derived from an EMBL/GenBank/DDBJ whole genome shotgun (WGS) entry which is preliminary data.</text>
</comment>
<dbReference type="Proteomes" id="UP000283644">
    <property type="component" value="Unassembled WGS sequence"/>
</dbReference>
<dbReference type="AlphaFoldDB" id="A0A417XS12"/>
<gene>
    <name evidence="1" type="ORF">D0Z08_30675</name>
</gene>
<proteinExistence type="predicted"/>
<protein>
    <submittedName>
        <fullName evidence="1">Uncharacterized protein</fullName>
    </submittedName>
</protein>
<keyword evidence="2" id="KW-1185">Reference proteome</keyword>
<accession>A0A417XS12</accession>
<reference evidence="1 2" key="1">
    <citation type="submission" date="2018-09" db="EMBL/GenBank/DDBJ databases">
        <title>Genome sequencing of Nocardioides immobilis CCTCC AB 2017083 for comparison to Nocardioides silvaticus.</title>
        <authorList>
            <person name="Li C."/>
            <person name="Wang G."/>
        </authorList>
    </citation>
    <scope>NUCLEOTIDE SEQUENCE [LARGE SCALE GENOMIC DNA]</scope>
    <source>
        <strain evidence="1 2">CCTCC AB 2017083</strain>
    </source>
</reference>
<sequence length="135" mass="15060">MCGRVGCAITRDQELSATDPRTCRTGRARQGLGRAACAGLEHDGLEAGGAARCLRAVSFAVPEHLYPVFPAYEERFLFFVLTALRQTSGRIVYVTSQPILPRLIDYFLSMIRGWIWMTSVRVSRLSPYPTGHLVR</sequence>
<evidence type="ECO:0000313" key="2">
    <source>
        <dbReference type="Proteomes" id="UP000283644"/>
    </source>
</evidence>
<organism evidence="1 2">
    <name type="scientific">Nocardioides immobilis</name>
    <dbReference type="NCBI Taxonomy" id="2049295"/>
    <lineage>
        <taxon>Bacteria</taxon>
        <taxon>Bacillati</taxon>
        <taxon>Actinomycetota</taxon>
        <taxon>Actinomycetes</taxon>
        <taxon>Propionibacteriales</taxon>
        <taxon>Nocardioidaceae</taxon>
        <taxon>Nocardioides</taxon>
    </lineage>
</organism>
<dbReference type="EMBL" id="QXGH01000052">
    <property type="protein sequence ID" value="RHW23242.1"/>
    <property type="molecule type" value="Genomic_DNA"/>
</dbReference>